<dbReference type="CDD" id="cd14099">
    <property type="entry name" value="STKc_PLK"/>
    <property type="match status" value="1"/>
</dbReference>
<dbReference type="CDD" id="cd13117">
    <property type="entry name" value="POLO_box_2"/>
    <property type="match status" value="1"/>
</dbReference>
<evidence type="ECO:0000256" key="3">
    <source>
        <dbReference type="ARBA" id="ARBA00022527"/>
    </source>
</evidence>
<dbReference type="Pfam" id="PF00069">
    <property type="entry name" value="Pkinase"/>
    <property type="match status" value="2"/>
</dbReference>
<comment type="catalytic activity">
    <reaction evidence="10">
        <text>L-seryl-[protein] + ATP = O-phospho-L-seryl-[protein] + ADP + H(+)</text>
        <dbReference type="Rhea" id="RHEA:17989"/>
        <dbReference type="Rhea" id="RHEA-COMP:9863"/>
        <dbReference type="Rhea" id="RHEA-COMP:11604"/>
        <dbReference type="ChEBI" id="CHEBI:15378"/>
        <dbReference type="ChEBI" id="CHEBI:29999"/>
        <dbReference type="ChEBI" id="CHEBI:30616"/>
        <dbReference type="ChEBI" id="CHEBI:83421"/>
        <dbReference type="ChEBI" id="CHEBI:456216"/>
        <dbReference type="EC" id="2.7.11.21"/>
    </reaction>
</comment>
<dbReference type="SMART" id="SM00220">
    <property type="entry name" value="S_TKc"/>
    <property type="match status" value="1"/>
</dbReference>
<dbReference type="GO" id="GO:0005634">
    <property type="term" value="C:nucleus"/>
    <property type="evidence" value="ECO:0007669"/>
    <property type="project" value="TreeGrafter"/>
</dbReference>
<dbReference type="InterPro" id="IPR000959">
    <property type="entry name" value="POLO_box_dom"/>
</dbReference>
<dbReference type="GO" id="GO:0004674">
    <property type="term" value="F:protein serine/threonine kinase activity"/>
    <property type="evidence" value="ECO:0007669"/>
    <property type="project" value="UniProtKB-KW"/>
</dbReference>
<reference evidence="18" key="1">
    <citation type="submission" date="2016-06" db="UniProtKB">
        <authorList>
            <consortium name="WormBaseParasite"/>
        </authorList>
    </citation>
    <scope>IDENTIFICATION</scope>
</reference>
<dbReference type="FunFam" id="3.30.1120.30:FF:000001">
    <property type="entry name" value="Serine/threonine-protein kinase PLK"/>
    <property type="match status" value="1"/>
</dbReference>
<dbReference type="InterPro" id="IPR008271">
    <property type="entry name" value="Ser/Thr_kinase_AS"/>
</dbReference>
<dbReference type="CDD" id="cd13118">
    <property type="entry name" value="POLO_box_1"/>
    <property type="match status" value="1"/>
</dbReference>
<dbReference type="GO" id="GO:0005524">
    <property type="term" value="F:ATP binding"/>
    <property type="evidence" value="ECO:0007669"/>
    <property type="project" value="UniProtKB-UniRule"/>
</dbReference>
<dbReference type="STRING" id="70667.A0A183T1M5"/>
<dbReference type="EC" id="2.7.11.21" evidence="12"/>
<keyword evidence="4 12" id="KW-0808">Transferase</keyword>
<dbReference type="GO" id="GO:0000922">
    <property type="term" value="C:spindle pole"/>
    <property type="evidence" value="ECO:0007669"/>
    <property type="project" value="TreeGrafter"/>
</dbReference>
<keyword evidence="8 11" id="KW-0067">ATP-binding</keyword>
<dbReference type="SUPFAM" id="SSF56112">
    <property type="entry name" value="Protein kinase-like (PK-like)"/>
    <property type="match status" value="1"/>
</dbReference>
<keyword evidence="5" id="KW-0677">Repeat</keyword>
<feature type="binding site" evidence="11">
    <location>
        <position position="115"/>
    </location>
    <ligand>
        <name>ATP</name>
        <dbReference type="ChEBI" id="CHEBI:30616"/>
    </ligand>
</feature>
<dbReference type="InterPro" id="IPR033695">
    <property type="entry name" value="POLO_box_2"/>
</dbReference>
<keyword evidence="3 12" id="KW-0723">Serine/threonine-protein kinase</keyword>
<comment type="similarity">
    <text evidence="12">Belongs to the protein kinase superfamily. Ser/Thr protein kinase family. CDC5/Polo subfamily.</text>
</comment>
<organism evidence="18">
    <name type="scientific">Schistocephalus solidus</name>
    <name type="common">Tapeworm</name>
    <dbReference type="NCBI Taxonomy" id="70667"/>
    <lineage>
        <taxon>Eukaryota</taxon>
        <taxon>Metazoa</taxon>
        <taxon>Spiralia</taxon>
        <taxon>Lophotrochozoa</taxon>
        <taxon>Platyhelminthes</taxon>
        <taxon>Cestoda</taxon>
        <taxon>Eucestoda</taxon>
        <taxon>Diphyllobothriidea</taxon>
        <taxon>Diphyllobothriidae</taxon>
        <taxon>Schistocephalus</taxon>
    </lineage>
</organism>
<evidence type="ECO:0000256" key="10">
    <source>
        <dbReference type="ARBA" id="ARBA00048347"/>
    </source>
</evidence>
<feature type="domain" description="POLO box" evidence="15">
    <location>
        <begin position="407"/>
        <end position="485"/>
    </location>
</feature>
<comment type="catalytic activity">
    <reaction evidence="9 12">
        <text>L-threonyl-[protein] + ATP = O-phospho-L-threonyl-[protein] + ADP + H(+)</text>
        <dbReference type="Rhea" id="RHEA:46608"/>
        <dbReference type="Rhea" id="RHEA-COMP:11060"/>
        <dbReference type="Rhea" id="RHEA-COMP:11605"/>
        <dbReference type="ChEBI" id="CHEBI:15378"/>
        <dbReference type="ChEBI" id="CHEBI:30013"/>
        <dbReference type="ChEBI" id="CHEBI:30616"/>
        <dbReference type="ChEBI" id="CHEBI:61977"/>
        <dbReference type="ChEBI" id="CHEBI:456216"/>
        <dbReference type="EC" id="2.7.11.21"/>
    </reaction>
</comment>
<dbReference type="Pfam" id="PF00659">
    <property type="entry name" value="POLO_box"/>
    <property type="match status" value="2"/>
</dbReference>
<evidence type="ECO:0000256" key="6">
    <source>
        <dbReference type="ARBA" id="ARBA00022741"/>
    </source>
</evidence>
<evidence type="ECO:0000256" key="1">
    <source>
        <dbReference type="ARBA" id="ARBA00004496"/>
    </source>
</evidence>
<evidence type="ECO:0000313" key="18">
    <source>
        <dbReference type="WBParaSite" id="SSLN_0001077601-mRNA-1"/>
    </source>
</evidence>
<dbReference type="Gene3D" id="1.10.510.10">
    <property type="entry name" value="Transferase(Phosphotransferase) domain 1"/>
    <property type="match status" value="1"/>
</dbReference>
<dbReference type="OrthoDB" id="408964at2759"/>
<dbReference type="InterPro" id="IPR033701">
    <property type="entry name" value="POLO_box_1"/>
</dbReference>
<dbReference type="InterPro" id="IPR036947">
    <property type="entry name" value="POLO_box_dom_sf"/>
</dbReference>
<keyword evidence="17" id="KW-1185">Reference proteome</keyword>
<evidence type="ECO:0000256" key="5">
    <source>
        <dbReference type="ARBA" id="ARBA00022737"/>
    </source>
</evidence>
<dbReference type="GO" id="GO:0005737">
    <property type="term" value="C:cytoplasm"/>
    <property type="evidence" value="ECO:0007669"/>
    <property type="project" value="UniProtKB-SubCell"/>
</dbReference>
<evidence type="ECO:0000313" key="16">
    <source>
        <dbReference type="EMBL" id="VDL96758.1"/>
    </source>
</evidence>
<name>A0A183T1M5_SCHSO</name>
<evidence type="ECO:0000313" key="17">
    <source>
        <dbReference type="Proteomes" id="UP000275846"/>
    </source>
</evidence>
<dbReference type="Proteomes" id="UP000275846">
    <property type="component" value="Unassembled WGS sequence"/>
</dbReference>
<evidence type="ECO:0000256" key="12">
    <source>
        <dbReference type="RuleBase" id="RU361162"/>
    </source>
</evidence>
<evidence type="ECO:0000259" key="15">
    <source>
        <dbReference type="PROSITE" id="PS50078"/>
    </source>
</evidence>
<protein>
    <recommendedName>
        <fullName evidence="12">Serine/threonine-protein kinase PLK</fullName>
        <ecNumber evidence="12">2.7.11.21</ecNumber>
    </recommendedName>
    <alternativeName>
        <fullName evidence="12">Polo-like kinase</fullName>
    </alternativeName>
</protein>
<evidence type="ECO:0000256" key="11">
    <source>
        <dbReference type="PROSITE-ProRule" id="PRU10141"/>
    </source>
</evidence>
<gene>
    <name evidence="16" type="ORF">SSLN_LOCUS10373</name>
</gene>
<accession>A0A183T1M5</accession>
<dbReference type="Gene3D" id="3.30.1120.30">
    <property type="entry name" value="POLO box domain"/>
    <property type="match status" value="2"/>
</dbReference>
<dbReference type="EMBL" id="UYSU01035830">
    <property type="protein sequence ID" value="VDL96758.1"/>
    <property type="molecule type" value="Genomic_DNA"/>
</dbReference>
<sequence length="641" mass="72313">MVIFTQHNYATPAQNRETNTAYFQRDQFDWFGDLNAATSATDSVGAQIVFDFCALLTMERAEKPKPREIPNIITDVKNRRTYIKGRFLGKGGFARCWELIDKDTHDKYAGKVVCKSDLSKPSQKEKMQQEISIHSSLKHENITLMELHKRRRQITEPEARYFVRQTVNGCQYLHLNNIIHRDLKLANLFLNDEMVIKIGDFGLACKISNEGEKKRTLCGTPNYIAPEILTKHGHSFEVDSWSIGCILYTLLVGRPPFETSDLKQTYEKIKKNSYVIPPGVSVPASRLIRALLDADPSKRPSMFSMIEHEFFKGFTPNCLPVSALTTSPRFDNLCRNLAERKPLSVIDANLNMSAVHLDANLNCDSDDFWLGSLKKKINEVIAAPKAARNSLKAMEDSEDPASIPIYWVSKWVDYSDKYGIGYHLCDSSNGVLFNDGTRLLLTANSENLQYIEKGGTEYLYTMVEYPKSLAKKVTLLKCFTSYMHENLLNAGENITRRESDSMARLPFLRKWFRTDLAIILHLSNGTLQMNFFDDHSKIILCPLMEAVTYIDPNRDFKTFRFNLLKANGITEDLRNRLVYASSMIDSLVQNSRAPTRTIPSTTTGQSKSSRTTTADNAVKAAVAAGKAAAANALAAVDALKK</sequence>
<feature type="region of interest" description="Disordered" evidence="13">
    <location>
        <begin position="591"/>
        <end position="612"/>
    </location>
</feature>
<dbReference type="AlphaFoldDB" id="A0A183T1M5"/>
<dbReference type="InterPro" id="IPR017441">
    <property type="entry name" value="Protein_kinase_ATP_BS"/>
</dbReference>
<keyword evidence="6 11" id="KW-0547">Nucleotide-binding</keyword>
<dbReference type="InterPro" id="IPR000719">
    <property type="entry name" value="Prot_kinase_dom"/>
</dbReference>
<keyword evidence="2" id="KW-0963">Cytoplasm</keyword>
<dbReference type="PROSITE" id="PS50078">
    <property type="entry name" value="POLO_BOX"/>
    <property type="match status" value="2"/>
</dbReference>
<dbReference type="PANTHER" id="PTHR24345:SF93">
    <property type="entry name" value="SERINE_THREONINE-PROTEIN KINASE PLK1"/>
    <property type="match status" value="1"/>
</dbReference>
<evidence type="ECO:0000256" key="8">
    <source>
        <dbReference type="ARBA" id="ARBA00022840"/>
    </source>
</evidence>
<dbReference type="PROSITE" id="PS50011">
    <property type="entry name" value="PROTEIN_KINASE_DOM"/>
    <property type="match status" value="1"/>
</dbReference>
<evidence type="ECO:0000256" key="13">
    <source>
        <dbReference type="SAM" id="MobiDB-lite"/>
    </source>
</evidence>
<keyword evidence="7 12" id="KW-0418">Kinase</keyword>
<dbReference type="PROSITE" id="PS00108">
    <property type="entry name" value="PROTEIN_KINASE_ST"/>
    <property type="match status" value="1"/>
</dbReference>
<dbReference type="GO" id="GO:0000776">
    <property type="term" value="C:kinetochore"/>
    <property type="evidence" value="ECO:0007669"/>
    <property type="project" value="TreeGrafter"/>
</dbReference>
<evidence type="ECO:0000256" key="9">
    <source>
        <dbReference type="ARBA" id="ARBA00047802"/>
    </source>
</evidence>
<dbReference type="InterPro" id="IPR011009">
    <property type="entry name" value="Kinase-like_dom_sf"/>
</dbReference>
<dbReference type="WBParaSite" id="SSLN_0001077601-mRNA-1">
    <property type="protein sequence ID" value="SSLN_0001077601-mRNA-1"/>
    <property type="gene ID" value="SSLN_0001077601"/>
</dbReference>
<proteinExistence type="inferred from homology"/>
<evidence type="ECO:0000256" key="2">
    <source>
        <dbReference type="ARBA" id="ARBA00022490"/>
    </source>
</evidence>
<dbReference type="Gene3D" id="3.30.200.20">
    <property type="entry name" value="Phosphorylase Kinase, domain 1"/>
    <property type="match status" value="1"/>
</dbReference>
<dbReference type="GO" id="GO:0007052">
    <property type="term" value="P:mitotic spindle organization"/>
    <property type="evidence" value="ECO:0007669"/>
    <property type="project" value="TreeGrafter"/>
</dbReference>
<comment type="subcellular location">
    <subcellularLocation>
        <location evidence="1">Cytoplasm</location>
    </subcellularLocation>
</comment>
<feature type="domain" description="POLO box" evidence="15">
    <location>
        <begin position="507"/>
        <end position="589"/>
    </location>
</feature>
<dbReference type="PROSITE" id="PS00107">
    <property type="entry name" value="PROTEIN_KINASE_ATP"/>
    <property type="match status" value="1"/>
</dbReference>
<feature type="domain" description="Protein kinase" evidence="14">
    <location>
        <begin position="82"/>
        <end position="311"/>
    </location>
</feature>
<reference evidence="16 17" key="2">
    <citation type="submission" date="2018-11" db="EMBL/GenBank/DDBJ databases">
        <authorList>
            <consortium name="Pathogen Informatics"/>
        </authorList>
    </citation>
    <scope>NUCLEOTIDE SEQUENCE [LARGE SCALE GENOMIC DNA]</scope>
    <source>
        <strain evidence="16 17">NST_G2</strain>
    </source>
</reference>
<dbReference type="SUPFAM" id="SSF82615">
    <property type="entry name" value="Polo-box domain"/>
    <property type="match status" value="2"/>
</dbReference>
<evidence type="ECO:0000259" key="14">
    <source>
        <dbReference type="PROSITE" id="PS50011"/>
    </source>
</evidence>
<evidence type="ECO:0000256" key="7">
    <source>
        <dbReference type="ARBA" id="ARBA00022777"/>
    </source>
</evidence>
<dbReference type="PANTHER" id="PTHR24345">
    <property type="entry name" value="SERINE/THREONINE-PROTEIN KINASE PLK"/>
    <property type="match status" value="1"/>
</dbReference>
<evidence type="ECO:0000256" key="4">
    <source>
        <dbReference type="ARBA" id="ARBA00022679"/>
    </source>
</evidence>